<dbReference type="Proteomes" id="UP001595604">
    <property type="component" value="Unassembled WGS sequence"/>
</dbReference>
<dbReference type="EMBL" id="JBHRTQ010000004">
    <property type="protein sequence ID" value="MFC3173406.1"/>
    <property type="molecule type" value="Genomic_DNA"/>
</dbReference>
<evidence type="ECO:0000313" key="2">
    <source>
        <dbReference type="Proteomes" id="UP001595604"/>
    </source>
</evidence>
<accession>A0ABV7IRH7</accession>
<organism evidence="1 2">
    <name type="scientific">Novosphingobium bradum</name>
    <dbReference type="NCBI Taxonomy" id="1737444"/>
    <lineage>
        <taxon>Bacteria</taxon>
        <taxon>Pseudomonadati</taxon>
        <taxon>Pseudomonadota</taxon>
        <taxon>Alphaproteobacteria</taxon>
        <taxon>Sphingomonadales</taxon>
        <taxon>Sphingomonadaceae</taxon>
        <taxon>Novosphingobium</taxon>
    </lineage>
</organism>
<sequence>MRSLIAWASALANGACSDVALSGEGRRLARERARRVSRFPVPAIRLPRTGRRLRLFVARNGLDGSAGPRRSMADRASSLMFGRLSCAINFSIARMTALLAIVLNEQIFLVPTDFCE</sequence>
<name>A0ABV7IRH7_9SPHN</name>
<comment type="caution">
    <text evidence="1">The sequence shown here is derived from an EMBL/GenBank/DDBJ whole genome shotgun (WGS) entry which is preliminary data.</text>
</comment>
<protein>
    <recommendedName>
        <fullName evidence="3">Secreted protein</fullName>
    </recommendedName>
</protein>
<dbReference type="RefSeq" id="WP_379508793.1">
    <property type="nucleotide sequence ID" value="NZ_JBHRTQ010000004.1"/>
</dbReference>
<evidence type="ECO:0008006" key="3">
    <source>
        <dbReference type="Google" id="ProtNLM"/>
    </source>
</evidence>
<gene>
    <name evidence="1" type="ORF">ACFOD9_03985</name>
</gene>
<evidence type="ECO:0000313" key="1">
    <source>
        <dbReference type="EMBL" id="MFC3173406.1"/>
    </source>
</evidence>
<reference evidence="2" key="1">
    <citation type="journal article" date="2019" name="Int. J. Syst. Evol. Microbiol.">
        <title>The Global Catalogue of Microorganisms (GCM) 10K type strain sequencing project: providing services to taxonomists for standard genome sequencing and annotation.</title>
        <authorList>
            <consortium name="The Broad Institute Genomics Platform"/>
            <consortium name="The Broad Institute Genome Sequencing Center for Infectious Disease"/>
            <person name="Wu L."/>
            <person name="Ma J."/>
        </authorList>
    </citation>
    <scope>NUCLEOTIDE SEQUENCE [LARGE SCALE GENOMIC DNA]</scope>
    <source>
        <strain evidence="2">KCTC 42984</strain>
    </source>
</reference>
<proteinExistence type="predicted"/>
<keyword evidence="2" id="KW-1185">Reference proteome</keyword>